<name>A0A6P1TJ81_9FIRM</name>
<dbReference type="Gene3D" id="3.40.50.1110">
    <property type="entry name" value="SGNH hydrolase"/>
    <property type="match status" value="1"/>
</dbReference>
<dbReference type="InterPro" id="IPR036514">
    <property type="entry name" value="SGNH_hydro_sf"/>
</dbReference>
<reference evidence="2 3" key="1">
    <citation type="submission" date="2020-01" db="EMBL/GenBank/DDBJ databases">
        <title>Genome analysis of Anaerocolumna sp. CBA3638.</title>
        <authorList>
            <person name="Kim J."/>
            <person name="Roh S.W."/>
        </authorList>
    </citation>
    <scope>NUCLEOTIDE SEQUENCE [LARGE SCALE GENOMIC DNA]</scope>
    <source>
        <strain evidence="2 3">CBA3638</strain>
    </source>
</reference>
<feature type="transmembrane region" description="Helical" evidence="1">
    <location>
        <begin position="7"/>
        <end position="26"/>
    </location>
</feature>
<keyword evidence="1" id="KW-1133">Transmembrane helix</keyword>
<keyword evidence="2" id="KW-0378">Hydrolase</keyword>
<evidence type="ECO:0000313" key="2">
    <source>
        <dbReference type="EMBL" id="QHQ60142.1"/>
    </source>
</evidence>
<proteinExistence type="predicted"/>
<dbReference type="SUPFAM" id="SSF52266">
    <property type="entry name" value="SGNH hydrolase"/>
    <property type="match status" value="1"/>
</dbReference>
<accession>A0A6P1TJ81</accession>
<keyword evidence="1" id="KW-0472">Membrane</keyword>
<sequence>MKKNLRFNLIVISFFIIFLILLQRLFMPKYVSEIHEGNLIEEYYAEEKNHDVIFVGDCEVFSNISPITLWEDYGITSYIRGSAQQLIWQSYYLLEETLKYEKPKVVVFNVLAMKYNEPQNEAYNRMTLDGMKFSITKLKDIQASKTKEESFLSYLFPILRYHTRWSDLTMDDFRYLFHRKKVSSNGYLMRVDVKPVTFIPPGKKLSNYQFGVNSYDYLNRMTDLCKKNGIQLVLIKSPSVYPYWYEEWDRQMKDYATKNDLLYINFLNFIDEMGIDFTTDTCDGGLHLNLSGAEKFTKYFGSILSNTYQIEDKRKDPKLSAAWKEKADFYYATKKAQQEELKKYGYLKSLGAQAVTRESE</sequence>
<dbReference type="AlphaFoldDB" id="A0A6P1TJ81"/>
<dbReference type="Proteomes" id="UP000464314">
    <property type="component" value="Chromosome"/>
</dbReference>
<keyword evidence="3" id="KW-1185">Reference proteome</keyword>
<organism evidence="2 3">
    <name type="scientific">Anaerocolumna sedimenticola</name>
    <dbReference type="NCBI Taxonomy" id="2696063"/>
    <lineage>
        <taxon>Bacteria</taxon>
        <taxon>Bacillati</taxon>
        <taxon>Bacillota</taxon>
        <taxon>Clostridia</taxon>
        <taxon>Lachnospirales</taxon>
        <taxon>Lachnospiraceae</taxon>
        <taxon>Anaerocolumna</taxon>
    </lineage>
</organism>
<dbReference type="RefSeq" id="WP_161836978.1">
    <property type="nucleotide sequence ID" value="NZ_CP048000.1"/>
</dbReference>
<gene>
    <name evidence="2" type="ORF">Ana3638_04560</name>
</gene>
<evidence type="ECO:0000256" key="1">
    <source>
        <dbReference type="SAM" id="Phobius"/>
    </source>
</evidence>
<evidence type="ECO:0000313" key="3">
    <source>
        <dbReference type="Proteomes" id="UP000464314"/>
    </source>
</evidence>
<dbReference type="KEGG" id="anr:Ana3638_04560"/>
<dbReference type="EMBL" id="CP048000">
    <property type="protein sequence ID" value="QHQ60142.1"/>
    <property type="molecule type" value="Genomic_DNA"/>
</dbReference>
<dbReference type="GO" id="GO:0016787">
    <property type="term" value="F:hydrolase activity"/>
    <property type="evidence" value="ECO:0007669"/>
    <property type="project" value="UniProtKB-KW"/>
</dbReference>
<keyword evidence="1" id="KW-0812">Transmembrane</keyword>
<protein>
    <submittedName>
        <fullName evidence="2">SGNH/GDSL hydrolase family protein</fullName>
    </submittedName>
</protein>